<name>A0A3S0JGE2_9BACT</name>
<evidence type="ECO:0000256" key="1">
    <source>
        <dbReference type="SAM" id="SignalP"/>
    </source>
</evidence>
<keyword evidence="1" id="KW-0732">Signal</keyword>
<protein>
    <submittedName>
        <fullName evidence="2">Uncharacterized protein</fullName>
    </submittedName>
</protein>
<sequence>MTIRLLSNAPARVLLLVLLTLTSRAQNPPPGVDYYAALKSQNLASLWLATRRTHPDAQMGKPAVFPDPIGFIGPNYQRFYLHYTSIKKDPANPYVYRVAGKTRVKNNVCAFTGTITVLKARLYKAPNAEYPQFREGELTCRVELAEARSQPGSGTIRGTLTTYFYLDAQQRPQYNLLEMHADGFSNNECRGTWTSYATGQSKKCNWGDFFIPDAGPLRFSDTEFQIAEPYRANGWQTYQLALIGDDNEATRKARAEEQRAWWK</sequence>
<gene>
    <name evidence="2" type="ORF">EJV47_15535</name>
</gene>
<feature type="chain" id="PRO_5018661123" evidence="1">
    <location>
        <begin position="26"/>
        <end position="263"/>
    </location>
</feature>
<comment type="caution">
    <text evidence="2">The sequence shown here is derived from an EMBL/GenBank/DDBJ whole genome shotgun (WGS) entry which is preliminary data.</text>
</comment>
<dbReference type="EMBL" id="RXOF01000008">
    <property type="protein sequence ID" value="RTQ49000.1"/>
    <property type="molecule type" value="Genomic_DNA"/>
</dbReference>
<dbReference type="OrthoDB" id="880022at2"/>
<dbReference type="AlphaFoldDB" id="A0A3S0JGE2"/>
<keyword evidence="3" id="KW-1185">Reference proteome</keyword>
<evidence type="ECO:0000313" key="3">
    <source>
        <dbReference type="Proteomes" id="UP000282184"/>
    </source>
</evidence>
<reference evidence="2 3" key="1">
    <citation type="submission" date="2018-12" db="EMBL/GenBank/DDBJ databases">
        <title>Hymenobacter gummosus sp. nov., isolated from a spring.</title>
        <authorList>
            <person name="Nie L."/>
        </authorList>
    </citation>
    <scope>NUCLEOTIDE SEQUENCE [LARGE SCALE GENOMIC DNA]</scope>
    <source>
        <strain evidence="2 3">KCTC 52166</strain>
    </source>
</reference>
<dbReference type="RefSeq" id="WP_126694076.1">
    <property type="nucleotide sequence ID" value="NZ_RXOF01000008.1"/>
</dbReference>
<proteinExistence type="predicted"/>
<feature type="signal peptide" evidence="1">
    <location>
        <begin position="1"/>
        <end position="25"/>
    </location>
</feature>
<dbReference type="Proteomes" id="UP000282184">
    <property type="component" value="Unassembled WGS sequence"/>
</dbReference>
<accession>A0A3S0JGE2</accession>
<organism evidence="2 3">
    <name type="scientific">Hymenobacter gummosus</name>
    <dbReference type="NCBI Taxonomy" id="1776032"/>
    <lineage>
        <taxon>Bacteria</taxon>
        <taxon>Pseudomonadati</taxon>
        <taxon>Bacteroidota</taxon>
        <taxon>Cytophagia</taxon>
        <taxon>Cytophagales</taxon>
        <taxon>Hymenobacteraceae</taxon>
        <taxon>Hymenobacter</taxon>
    </lineage>
</organism>
<evidence type="ECO:0000313" key="2">
    <source>
        <dbReference type="EMBL" id="RTQ49000.1"/>
    </source>
</evidence>